<dbReference type="PANTHER" id="PTHR43775">
    <property type="entry name" value="FATTY ACID SYNTHASE"/>
    <property type="match status" value="1"/>
</dbReference>
<keyword evidence="13" id="KW-1185">Reference proteome</keyword>
<dbReference type="PROSITE" id="PS50075">
    <property type="entry name" value="CARRIER"/>
    <property type="match status" value="3"/>
</dbReference>
<feature type="domain" description="Carrier" evidence="10">
    <location>
        <begin position="40"/>
        <end position="117"/>
    </location>
</feature>
<evidence type="ECO:0000256" key="1">
    <source>
        <dbReference type="ARBA" id="ARBA00001957"/>
    </source>
</evidence>
<comment type="caution">
    <text evidence="12">The sequence shown here is derived from an EMBL/GenBank/DDBJ whole genome shotgun (WGS) entry which is preliminary data.</text>
</comment>
<name>A0A7X3IK18_9BACL</name>
<dbReference type="GO" id="GO:0005737">
    <property type="term" value="C:cytoplasm"/>
    <property type="evidence" value="ECO:0007669"/>
    <property type="project" value="UniProtKB-SubCell"/>
</dbReference>
<dbReference type="SUPFAM" id="SSF47336">
    <property type="entry name" value="ACP-like"/>
    <property type="match status" value="3"/>
</dbReference>
<dbReference type="InterPro" id="IPR050091">
    <property type="entry name" value="PKS_NRPS_Biosynth_Enz"/>
</dbReference>
<dbReference type="InterPro" id="IPR020841">
    <property type="entry name" value="PKS_Beta-ketoAc_synthase_dom"/>
</dbReference>
<dbReference type="Gene3D" id="3.40.47.10">
    <property type="match status" value="1"/>
</dbReference>
<dbReference type="GO" id="GO:0004312">
    <property type="term" value="F:fatty acid synthase activity"/>
    <property type="evidence" value="ECO:0007669"/>
    <property type="project" value="TreeGrafter"/>
</dbReference>
<dbReference type="PROSITE" id="PS00012">
    <property type="entry name" value="PHOSPHOPANTETHEINE"/>
    <property type="match status" value="1"/>
</dbReference>
<dbReference type="SMART" id="SM01294">
    <property type="entry name" value="PKS_PP_betabranch"/>
    <property type="match status" value="1"/>
</dbReference>
<keyword evidence="6" id="KW-0597">Phosphoprotein</keyword>
<dbReference type="InterPro" id="IPR054514">
    <property type="entry name" value="RhiE-like_linker"/>
</dbReference>
<dbReference type="Gene3D" id="1.10.1240.100">
    <property type="match status" value="1"/>
</dbReference>
<dbReference type="CDD" id="cd19535">
    <property type="entry name" value="Cyc_NRPS"/>
    <property type="match status" value="2"/>
</dbReference>
<reference evidence="12 13" key="1">
    <citation type="submission" date="2019-12" db="EMBL/GenBank/DDBJ databases">
        <title>Paenibacillus sp. nov., an endophytic bacterium isolated from the stem of Dendrobium.</title>
        <authorList>
            <person name="Zhao R."/>
        </authorList>
    </citation>
    <scope>NUCLEOTIDE SEQUENCE [LARGE SCALE GENOMIC DNA]</scope>
    <source>
        <strain evidence="12 13">HJL G12</strain>
    </source>
</reference>
<proteinExistence type="predicted"/>
<dbReference type="SMART" id="SM00823">
    <property type="entry name" value="PKS_PP"/>
    <property type="match status" value="3"/>
</dbReference>
<evidence type="ECO:0000256" key="5">
    <source>
        <dbReference type="ARBA" id="ARBA00022490"/>
    </source>
</evidence>
<keyword evidence="9" id="KW-0677">Repeat</keyword>
<comment type="cofactor">
    <cofactor evidence="1">
        <name>pantetheine 4'-phosphate</name>
        <dbReference type="ChEBI" id="CHEBI:47942"/>
    </cofactor>
</comment>
<dbReference type="GO" id="GO:0071770">
    <property type="term" value="P:DIM/DIP cell wall layer assembly"/>
    <property type="evidence" value="ECO:0007669"/>
    <property type="project" value="TreeGrafter"/>
</dbReference>
<dbReference type="InterPro" id="IPR001242">
    <property type="entry name" value="Condensation_dom"/>
</dbReference>
<dbReference type="Pfam" id="PF00109">
    <property type="entry name" value="ketoacyl-synt"/>
    <property type="match status" value="1"/>
</dbReference>
<dbReference type="Pfam" id="PF02801">
    <property type="entry name" value="Ketoacyl-synt_C"/>
    <property type="match status" value="1"/>
</dbReference>
<evidence type="ECO:0000256" key="3">
    <source>
        <dbReference type="ARBA" id="ARBA00004792"/>
    </source>
</evidence>
<dbReference type="EMBL" id="WUBI01000002">
    <property type="protein sequence ID" value="MWV45369.1"/>
    <property type="molecule type" value="Genomic_DNA"/>
</dbReference>
<dbReference type="PROSITE" id="PS52004">
    <property type="entry name" value="KS3_2"/>
    <property type="match status" value="1"/>
</dbReference>
<dbReference type="InterPro" id="IPR020806">
    <property type="entry name" value="PKS_PP-bd"/>
</dbReference>
<keyword evidence="5" id="KW-0963">Cytoplasm</keyword>
<dbReference type="SUPFAM" id="SSF52777">
    <property type="entry name" value="CoA-dependent acyltransferases"/>
    <property type="match status" value="4"/>
</dbReference>
<sequence length="1920" mass="216081">MDDQIKLVYKRIQDGMLDQAEAVKQLKLLASKHVPQASGRLQNQLQAALTDIVCELLKVDIQDIDADTELSEYGFDSILITDFANALNRKLKLNLTPAIFFDNPSLQACTQSLMDQYEEEIASYFAVQAPSLKQGGDEEQGLARVKTVLLQVVSKLLKVSVDDLDTDTELSEYGFDSIMLTELANRLNREYQLELTPAMFFDNPTIHRFAEYLLEDYEGVFALPAQVEQHSVFHENQTVHSGLDTAPKPLPQPQPTKHADTVEPIAIVGISAKFPQAQDADEFWNNIIEGKNCITEVPLDRWNWQDYLGLRTDPSADTGLKWGGFIDGVDEFDPLFFKISPREAEMMDPQQRQMLSTVWHAMEDAGLHPEELSRHTTGVFIAAGPGEYKEIVTIPASDPMAPVAIVPSTIPSRISYALNLRGPSEYCEAACSSTLVALHHAVQSIRRQECEQAIVGAVNLLLSPMGFVGFEAMGNLSTDGNAKSFQADADGYARSEGVGALIIKPLHKAEENGDHIYALIQGTGVAHGGKGISMTAPNPAGMQAAISQAYESAGIDPVTVSYVEANGVASPLGDSIEINALKSIAPQERSTGFCQVSSLKPCIGHGEVVSGMAQLIKAVYALRHRVIPAVPGFTRLHEHISLKGSALQISAENRAWEINTDASGHVLPRRAGVNSYGFGGVNAHVVLEEYIPESKQEVVHSVTPQPQIVVFSAKHRERLQAVVRRMLSFVETHSDWSLPDLAFTLQTGRQAMECRMAVIASDRNDLVQKLRAFLDAGSPEHMPDLSLSVFLGEQKEERSGTKNLISGNIEETVVRMLLAENNLEKLALHWVQGGHIPWKSLHPSGQVHKLSLPVYPFERKRYWLESKFQHATSSEFPGELAGGQNLSGRDPGTILSCLKQGISEVLAIPVDELRVNQSLSHLGFNSIQAVTLRYMLERTFTVAIPMGSISGAETIGQMEQNLRDIVVPAQSESNELLRKDVDYPQIVIQPEGRFQPFPLSDIQESFLTGRKLRIGKDWVGCHIYLELAVSELDIYRLQQAWERLIAYHDMLRTKIMTTGQQQVLKDTPTYVIKAVDLRLKTEAEQEVHISKVRETMSHKVYETDQWPLFEIRVSILPNKKYVIHFSIDEFITDAGGVHMLLQQWRQLYDDSTQALPELQLSFRDYILAVKKFEESPKYHQDLDYWVTKLEQMPQGPDLPRATKPQDNRTYERKRLSGSLREDEWIALKKKAKQWNISSTVLILTVFTEFLRVWSDRKAFSLILTYYNRLPLHPQLHQVLGPFISSTIFVADDWKEQTAGGIDSLEARARHHQVRLWEDLDHSSVSGVRVLRELKSRNKMSSSTTLPVVFTSLLNNDFELADGLKQSSFFNQISYMVTQTPQVYLDHQVFEQDGCLHYSWDVAESYFGTNVITDMFAAYSQLLEMLSREEGAWIVDQWAPAMYKIRDENAAQEGVSAELPSGLMIEAASSERYQAFPLTDQQMAYAFGRSGLMAGEENGCQVYQEIEVESLDISRLEQAWQKLISTHDMLKAVIKRDGSQVILEETPAFFIEASDLRGGRDEEIQEQLKLTKDAMVEHVYALDQWPYFDLRVSVIDNLRSRIHFCIDMLIADGNSINLLLTQLLHTYEHMGTDLKKAEISYRDYVLALHRYRKSENYQTSLGYWIQKFTGIPSGPQLPTTVVSKGRQSVQRRQLTGVIEKWQVLKEKAALLGVSPGMVLLTAYADVLAAWGQKLPFTIVIPSWERLPLHPDIMEVVGDFTAMSWVVVQPENRSFAQKVRDYHAVVREDLSHMAVSGLNALRRVAMGGNRKLTFPVVFTDLFTPSEAALPRGFEIGEKQSKTPQVHLDHISEERDGQLHICWDVAEDVYPRGMMEEMFAGYQRMIEALANEPEYWDRHHVDDLIGARPDHYMYDTANDGRVI</sequence>
<dbReference type="InterPro" id="IPR057737">
    <property type="entry name" value="Condensation_MtbB-like"/>
</dbReference>
<dbReference type="RefSeq" id="WP_160498928.1">
    <property type="nucleotide sequence ID" value="NZ_WUBI01000002.1"/>
</dbReference>
<evidence type="ECO:0000256" key="7">
    <source>
        <dbReference type="ARBA" id="ARBA00022598"/>
    </source>
</evidence>
<dbReference type="GO" id="GO:0006633">
    <property type="term" value="P:fatty acid biosynthetic process"/>
    <property type="evidence" value="ECO:0007669"/>
    <property type="project" value="TreeGrafter"/>
</dbReference>
<dbReference type="InterPro" id="IPR016039">
    <property type="entry name" value="Thiolase-like"/>
</dbReference>
<dbReference type="Pfam" id="PF22336">
    <property type="entry name" value="RhiE-like_linker"/>
    <property type="match status" value="1"/>
</dbReference>
<evidence type="ECO:0000313" key="13">
    <source>
        <dbReference type="Proteomes" id="UP000460318"/>
    </source>
</evidence>
<keyword evidence="8" id="KW-0808">Transferase</keyword>
<evidence type="ECO:0000256" key="8">
    <source>
        <dbReference type="ARBA" id="ARBA00022679"/>
    </source>
</evidence>
<evidence type="ECO:0000256" key="4">
    <source>
        <dbReference type="ARBA" id="ARBA00022450"/>
    </source>
</evidence>
<keyword evidence="4" id="KW-0596">Phosphopantetheine</keyword>
<dbReference type="InterPro" id="IPR009081">
    <property type="entry name" value="PP-bd_ACP"/>
</dbReference>
<feature type="domain" description="Carrier" evidence="10">
    <location>
        <begin position="143"/>
        <end position="217"/>
    </location>
</feature>
<dbReference type="GO" id="GO:0031177">
    <property type="term" value="F:phosphopantetheine binding"/>
    <property type="evidence" value="ECO:0007669"/>
    <property type="project" value="InterPro"/>
</dbReference>
<dbReference type="InterPro" id="IPR006162">
    <property type="entry name" value="Ppantetheine_attach_site"/>
</dbReference>
<evidence type="ECO:0008006" key="14">
    <source>
        <dbReference type="Google" id="ProtNLM"/>
    </source>
</evidence>
<evidence type="ECO:0000313" key="12">
    <source>
        <dbReference type="EMBL" id="MWV45369.1"/>
    </source>
</evidence>
<dbReference type="CDD" id="cd00833">
    <property type="entry name" value="PKS"/>
    <property type="match status" value="1"/>
</dbReference>
<dbReference type="InterPro" id="IPR023213">
    <property type="entry name" value="CAT-like_dom_sf"/>
</dbReference>
<dbReference type="PANTHER" id="PTHR43775:SF37">
    <property type="entry name" value="SI:DKEY-61P9.11"/>
    <property type="match status" value="1"/>
</dbReference>
<protein>
    <recommendedName>
        <fullName evidence="14">Polyketide synthase</fullName>
    </recommendedName>
</protein>
<evidence type="ECO:0000259" key="11">
    <source>
        <dbReference type="PROSITE" id="PS52004"/>
    </source>
</evidence>
<evidence type="ECO:0000256" key="9">
    <source>
        <dbReference type="ARBA" id="ARBA00022737"/>
    </source>
</evidence>
<dbReference type="Gene3D" id="3.30.559.10">
    <property type="entry name" value="Chloramphenicol acetyltransferase-like domain"/>
    <property type="match status" value="2"/>
</dbReference>
<feature type="domain" description="Ketosynthase family 3 (KS3)" evidence="11">
    <location>
        <begin position="262"/>
        <end position="689"/>
    </location>
</feature>
<comment type="pathway">
    <text evidence="3">Antibiotic biosynthesis.</text>
</comment>
<dbReference type="Pfam" id="PF00550">
    <property type="entry name" value="PP-binding"/>
    <property type="match status" value="3"/>
</dbReference>
<dbReference type="SUPFAM" id="SSF53901">
    <property type="entry name" value="Thiolase-like"/>
    <property type="match status" value="1"/>
</dbReference>
<dbReference type="GO" id="GO:0005886">
    <property type="term" value="C:plasma membrane"/>
    <property type="evidence" value="ECO:0007669"/>
    <property type="project" value="TreeGrafter"/>
</dbReference>
<dbReference type="InterPro" id="IPR014031">
    <property type="entry name" value="Ketoacyl_synth_C"/>
</dbReference>
<feature type="domain" description="Carrier" evidence="10">
    <location>
        <begin position="889"/>
        <end position="966"/>
    </location>
</feature>
<dbReference type="InterPro" id="IPR036736">
    <property type="entry name" value="ACP-like_sf"/>
</dbReference>
<dbReference type="Pfam" id="PF00668">
    <property type="entry name" value="Condensation"/>
    <property type="match status" value="2"/>
</dbReference>
<evidence type="ECO:0000256" key="6">
    <source>
        <dbReference type="ARBA" id="ARBA00022553"/>
    </source>
</evidence>
<organism evidence="12 13">
    <name type="scientific">Paenibacillus dendrobii</name>
    <dbReference type="NCBI Taxonomy" id="2691084"/>
    <lineage>
        <taxon>Bacteria</taxon>
        <taxon>Bacillati</taxon>
        <taxon>Bacillota</taxon>
        <taxon>Bacilli</taxon>
        <taxon>Bacillales</taxon>
        <taxon>Paenibacillaceae</taxon>
        <taxon>Paenibacillus</taxon>
    </lineage>
</organism>
<evidence type="ECO:0000256" key="2">
    <source>
        <dbReference type="ARBA" id="ARBA00004496"/>
    </source>
</evidence>
<dbReference type="SMART" id="SM00825">
    <property type="entry name" value="PKS_KS"/>
    <property type="match status" value="1"/>
</dbReference>
<dbReference type="Gene3D" id="1.10.1200.10">
    <property type="entry name" value="ACP-like"/>
    <property type="match status" value="3"/>
</dbReference>
<gene>
    <name evidence="12" type="ORF">GRF59_17240</name>
</gene>
<dbReference type="Proteomes" id="UP000460318">
    <property type="component" value="Unassembled WGS sequence"/>
</dbReference>
<evidence type="ECO:0000259" key="10">
    <source>
        <dbReference type="PROSITE" id="PS50075"/>
    </source>
</evidence>
<accession>A0A7X3IK18</accession>
<comment type="subcellular location">
    <subcellularLocation>
        <location evidence="2">Cytoplasm</location>
    </subcellularLocation>
</comment>
<dbReference type="Gene3D" id="3.30.559.30">
    <property type="entry name" value="Nonribosomal peptide synthetase, condensation domain"/>
    <property type="match status" value="2"/>
</dbReference>
<keyword evidence="7" id="KW-0436">Ligase</keyword>
<dbReference type="InterPro" id="IPR014030">
    <property type="entry name" value="Ketoacyl_synth_N"/>
</dbReference>
<dbReference type="FunFam" id="3.30.559.10:FF:000023">
    <property type="entry name" value="Non-ribosomal peptide synthetase"/>
    <property type="match status" value="2"/>
</dbReference>